<dbReference type="Proteomes" id="UP000225139">
    <property type="component" value="Segment"/>
</dbReference>
<evidence type="ECO:0000313" key="2">
    <source>
        <dbReference type="EMBL" id="AON96510.1"/>
    </source>
</evidence>
<accession>A0A1C9EG86</accession>
<keyword evidence="1" id="KW-0812">Transmembrane</keyword>
<keyword evidence="1" id="KW-1133">Transmembrane helix</keyword>
<proteinExistence type="predicted"/>
<protein>
    <submittedName>
        <fullName evidence="2">Uncharacterized protein</fullName>
    </submittedName>
</protein>
<name>A0A1C9EG86_ATV</name>
<evidence type="ECO:0000256" key="1">
    <source>
        <dbReference type="SAM" id="Phobius"/>
    </source>
</evidence>
<feature type="transmembrane region" description="Helical" evidence="1">
    <location>
        <begin position="65"/>
        <end position="86"/>
    </location>
</feature>
<organism evidence="2">
    <name type="scientific">Acidianus two-tailed phage variant 1</name>
    <dbReference type="NCBI Taxonomy" id="1898550"/>
    <lineage>
        <taxon>Viruses</taxon>
        <taxon>Viruses incertae sedis</taxon>
        <taxon>Bicaudaviridae</taxon>
        <taxon>Bicaudavirus</taxon>
        <taxon>Acidianus two-tailed virus</taxon>
    </lineage>
</organism>
<dbReference type="EMBL" id="KX607102">
    <property type="protein sequence ID" value="AON96510.1"/>
    <property type="molecule type" value="Genomic_DNA"/>
</dbReference>
<keyword evidence="1" id="KW-0472">Membrane</keyword>
<reference evidence="2" key="1">
    <citation type="submission" date="2016-07" db="EMBL/GenBank/DDBJ databases">
        <authorList>
            <person name="Vestergaard G."/>
            <person name="Garrett R.A."/>
        </authorList>
    </citation>
    <scope>NUCLEOTIDE SEQUENCE [LARGE SCALE GENOMIC DNA]</scope>
    <source>
        <strain evidence="2">ATV.v1</strain>
    </source>
</reference>
<sequence>MSTTFDKDQENEQQQQDAQAIWKKILSPGARITKDDVDFAIDNLESAPDVPYEFMYATFSPNAKIYQPTAIAVSGVGGIIGALLALKRALQYGGPKYYVTTEEVIKATDQKSPLYLANYALNRLLKAYPAQVVVIKPDDFDKIKTLLSSGGVYISGLPYETLIPISQLSGFGRIWHYSPIQKKFFVF</sequence>